<dbReference type="GO" id="GO:0036440">
    <property type="term" value="F:citrate synthase activity"/>
    <property type="evidence" value="ECO:0007669"/>
    <property type="project" value="UniProtKB-EC"/>
</dbReference>
<feature type="domain" description="Helix-turn-helix" evidence="5">
    <location>
        <begin position="20"/>
        <end position="64"/>
    </location>
</feature>
<accession>A0A543A147</accession>
<keyword evidence="4" id="KW-0808">Transferase</keyword>
<comment type="similarity">
    <text evidence="2">Belongs to the citrate synthase family.</text>
</comment>
<dbReference type="InterPro" id="IPR041657">
    <property type="entry name" value="HTH_17"/>
</dbReference>
<name>A0A543A147_9ACTN</name>
<dbReference type="InterPro" id="IPR002020">
    <property type="entry name" value="Citrate_synthase"/>
</dbReference>
<dbReference type="Gene3D" id="1.10.230.10">
    <property type="entry name" value="Cytochrome P450-Terp, domain 2"/>
    <property type="match status" value="1"/>
</dbReference>
<organism evidence="6 7">
    <name type="scientific">Nocardioides albertanoniae</name>
    <dbReference type="NCBI Taxonomy" id="1175486"/>
    <lineage>
        <taxon>Bacteria</taxon>
        <taxon>Bacillati</taxon>
        <taxon>Actinomycetota</taxon>
        <taxon>Actinomycetes</taxon>
        <taxon>Propionibacteriales</taxon>
        <taxon>Nocardioidaceae</taxon>
        <taxon>Nocardioides</taxon>
    </lineage>
</organism>
<dbReference type="GO" id="GO:0006099">
    <property type="term" value="P:tricarboxylic acid cycle"/>
    <property type="evidence" value="ECO:0007669"/>
    <property type="project" value="UniProtKB-UniPathway"/>
</dbReference>
<comment type="caution">
    <text evidence="6">The sequence shown here is derived from an EMBL/GenBank/DDBJ whole genome shotgun (WGS) entry which is preliminary data.</text>
</comment>
<proteinExistence type="inferred from homology"/>
<evidence type="ECO:0000313" key="7">
    <source>
        <dbReference type="Proteomes" id="UP000320209"/>
    </source>
</evidence>
<dbReference type="PANTHER" id="PTHR11739">
    <property type="entry name" value="CITRATE SYNTHASE"/>
    <property type="match status" value="1"/>
</dbReference>
<gene>
    <name evidence="6" type="ORF">FB381_0099</name>
</gene>
<keyword evidence="7" id="KW-1185">Reference proteome</keyword>
<reference evidence="6 7" key="1">
    <citation type="submission" date="2019-06" db="EMBL/GenBank/DDBJ databases">
        <title>Sequencing the genomes of 1000 actinobacteria strains.</title>
        <authorList>
            <person name="Klenk H.-P."/>
        </authorList>
    </citation>
    <scope>NUCLEOTIDE SEQUENCE [LARGE SCALE GENOMIC DNA]</scope>
    <source>
        <strain evidence="6 7">DSM 25218</strain>
    </source>
</reference>
<evidence type="ECO:0000313" key="6">
    <source>
        <dbReference type="EMBL" id="TQL66250.1"/>
    </source>
</evidence>
<evidence type="ECO:0000256" key="3">
    <source>
        <dbReference type="ARBA" id="ARBA00012972"/>
    </source>
</evidence>
<dbReference type="EMBL" id="VFOV01000001">
    <property type="protein sequence ID" value="TQL66250.1"/>
    <property type="molecule type" value="Genomic_DNA"/>
</dbReference>
<dbReference type="SUPFAM" id="SSF46955">
    <property type="entry name" value="Putative DNA-binding domain"/>
    <property type="match status" value="1"/>
</dbReference>
<dbReference type="InterPro" id="IPR009061">
    <property type="entry name" value="DNA-bd_dom_put_sf"/>
</dbReference>
<dbReference type="EC" id="2.3.3.16" evidence="3"/>
<dbReference type="InterPro" id="IPR016143">
    <property type="entry name" value="Citrate_synth-like_sm_a-sub"/>
</dbReference>
<dbReference type="SUPFAM" id="SSF48256">
    <property type="entry name" value="Citrate synthase"/>
    <property type="match status" value="1"/>
</dbReference>
<sequence length="377" mass="38710">MAPGRGVRESGVVTEWIAAREAAQRLGVKRTTLYTYVSRNLLSRRREGSESLFDRAEIDALVSTRHHPGSPLGVLRMRSVRSSVSEVREGELFLRGVPLADLADEPFEEVVDLVLGPVAEVAVDVPAHLAPLPLARRLPALAQWAGSGGDRVDAAGTAGVAKGLLDAAPVALGGPAGPVGPVGPVGSVAEATFVAIAGRQGSPEEVAAVSTALVSLVDHGMAASVVAARVAASARASAYDCLVAGYAALSGQLHGGIGGSALTVLRDGPPSDPSRRVPGFGHWRHPGGDPRADAILARLALVDGSTPTVARLEEIAARTGHRPNIDGALAALVTVCGLPDDAAEVLFQIGRTVGLAAHVVEESGEDPLRWRAIDPSA</sequence>
<protein>
    <recommendedName>
        <fullName evidence="3">citrate synthase (unknown stereospecificity)</fullName>
        <ecNumber evidence="3">2.3.3.16</ecNumber>
    </recommendedName>
</protein>
<dbReference type="PANTHER" id="PTHR11739:SF4">
    <property type="entry name" value="CITRATE SYNTHASE, PEROXISOMAL"/>
    <property type="match status" value="1"/>
</dbReference>
<dbReference type="InterPro" id="IPR016142">
    <property type="entry name" value="Citrate_synth-like_lrg_a-sub"/>
</dbReference>
<evidence type="ECO:0000256" key="1">
    <source>
        <dbReference type="ARBA" id="ARBA00005163"/>
    </source>
</evidence>
<evidence type="ECO:0000259" key="5">
    <source>
        <dbReference type="Pfam" id="PF12728"/>
    </source>
</evidence>
<dbReference type="Pfam" id="PF12728">
    <property type="entry name" value="HTH_17"/>
    <property type="match status" value="1"/>
</dbReference>
<evidence type="ECO:0000256" key="2">
    <source>
        <dbReference type="ARBA" id="ARBA00010566"/>
    </source>
</evidence>
<dbReference type="AlphaFoldDB" id="A0A543A147"/>
<dbReference type="Pfam" id="PF00285">
    <property type="entry name" value="Citrate_synt"/>
    <property type="match status" value="1"/>
</dbReference>
<dbReference type="UniPathway" id="UPA00223"/>
<dbReference type="InterPro" id="IPR036969">
    <property type="entry name" value="Citrate_synthase_sf"/>
</dbReference>
<dbReference type="GO" id="GO:0005975">
    <property type="term" value="P:carbohydrate metabolic process"/>
    <property type="evidence" value="ECO:0007669"/>
    <property type="project" value="TreeGrafter"/>
</dbReference>
<dbReference type="Proteomes" id="UP000320209">
    <property type="component" value="Unassembled WGS sequence"/>
</dbReference>
<comment type="pathway">
    <text evidence="1">Carbohydrate metabolism; tricarboxylic acid cycle.</text>
</comment>
<dbReference type="GO" id="GO:0005829">
    <property type="term" value="C:cytosol"/>
    <property type="evidence" value="ECO:0007669"/>
    <property type="project" value="TreeGrafter"/>
</dbReference>
<dbReference type="Gene3D" id="1.10.580.10">
    <property type="entry name" value="Citrate Synthase, domain 1"/>
    <property type="match status" value="1"/>
</dbReference>
<evidence type="ECO:0000256" key="4">
    <source>
        <dbReference type="ARBA" id="ARBA00022679"/>
    </source>
</evidence>